<dbReference type="AlphaFoldDB" id="A0A0F9VG82"/>
<evidence type="ECO:0000313" key="1">
    <source>
        <dbReference type="EMBL" id="KKN98827.1"/>
    </source>
</evidence>
<accession>A0A0F9VG82</accession>
<name>A0A0F9VG82_9ZZZZ</name>
<reference evidence="1" key="1">
    <citation type="journal article" date="2015" name="Nature">
        <title>Complex archaea that bridge the gap between prokaryotes and eukaryotes.</title>
        <authorList>
            <person name="Spang A."/>
            <person name="Saw J.H."/>
            <person name="Jorgensen S.L."/>
            <person name="Zaremba-Niedzwiedzka K."/>
            <person name="Martijn J."/>
            <person name="Lind A.E."/>
            <person name="van Eijk R."/>
            <person name="Schleper C."/>
            <person name="Guy L."/>
            <person name="Ettema T.J."/>
        </authorList>
    </citation>
    <scope>NUCLEOTIDE SEQUENCE</scope>
</reference>
<dbReference type="EMBL" id="LAZR01000049">
    <property type="protein sequence ID" value="KKN98827.1"/>
    <property type="molecule type" value="Genomic_DNA"/>
</dbReference>
<gene>
    <name evidence="1" type="ORF">LCGC14_0140680</name>
</gene>
<comment type="caution">
    <text evidence="1">The sequence shown here is derived from an EMBL/GenBank/DDBJ whole genome shotgun (WGS) entry which is preliminary data.</text>
</comment>
<sequence length="91" mass="10443">MQYCYICAQEILASNLPHKCDSGTPESRNCVDCVLRDIEIVRLKGELMCFEEVVKKVCDVELIPAACSAVWRMKLEKLKPLVDELRKLLEE</sequence>
<organism evidence="1">
    <name type="scientific">marine sediment metagenome</name>
    <dbReference type="NCBI Taxonomy" id="412755"/>
    <lineage>
        <taxon>unclassified sequences</taxon>
        <taxon>metagenomes</taxon>
        <taxon>ecological metagenomes</taxon>
    </lineage>
</organism>
<protein>
    <submittedName>
        <fullName evidence="1">Uncharacterized protein</fullName>
    </submittedName>
</protein>
<proteinExistence type="predicted"/>